<keyword evidence="3 5" id="KW-0175">Coiled coil</keyword>
<evidence type="ECO:0000256" key="5">
    <source>
        <dbReference type="SAM" id="Coils"/>
    </source>
</evidence>
<feature type="region of interest" description="Disordered" evidence="6">
    <location>
        <begin position="223"/>
        <end position="260"/>
    </location>
</feature>
<feature type="compositionally biased region" description="Low complexity" evidence="6">
    <location>
        <begin position="762"/>
        <end position="778"/>
    </location>
</feature>
<feature type="compositionally biased region" description="Basic and acidic residues" evidence="6">
    <location>
        <begin position="1315"/>
        <end position="1328"/>
    </location>
</feature>
<accession>A0A8W8M7E1</accession>
<feature type="region of interest" description="Disordered" evidence="6">
    <location>
        <begin position="161"/>
        <end position="187"/>
    </location>
</feature>
<feature type="compositionally biased region" description="Basic and acidic residues" evidence="6">
    <location>
        <begin position="744"/>
        <end position="754"/>
    </location>
</feature>
<feature type="compositionally biased region" description="Basic and acidic residues" evidence="6">
    <location>
        <begin position="500"/>
        <end position="529"/>
    </location>
</feature>
<feature type="compositionally biased region" description="Acidic residues" evidence="6">
    <location>
        <begin position="530"/>
        <end position="546"/>
    </location>
</feature>
<feature type="region of interest" description="Disordered" evidence="6">
    <location>
        <begin position="635"/>
        <end position="778"/>
    </location>
</feature>
<feature type="compositionally biased region" description="Basic and acidic residues" evidence="6">
    <location>
        <begin position="1099"/>
        <end position="1121"/>
    </location>
</feature>
<feature type="compositionally biased region" description="Pro residues" evidence="6">
    <location>
        <begin position="1353"/>
        <end position="1363"/>
    </location>
</feature>
<name>A0A8W8M7E1_MAGGI</name>
<feature type="domain" description="ADF-H" evidence="7">
    <location>
        <begin position="1"/>
        <end position="72"/>
    </location>
</feature>
<dbReference type="PANTHER" id="PTHR44981">
    <property type="entry name" value="PERICENTRIN-LIKE PROTEIN, ISOFORM F"/>
    <property type="match status" value="1"/>
</dbReference>
<dbReference type="GO" id="GO:0005813">
    <property type="term" value="C:centrosome"/>
    <property type="evidence" value="ECO:0007669"/>
    <property type="project" value="UniProtKB-SubCell"/>
</dbReference>
<dbReference type="InterPro" id="IPR002108">
    <property type="entry name" value="ADF-H"/>
</dbReference>
<keyword evidence="9" id="KW-1185">Reference proteome</keyword>
<dbReference type="GO" id="GO:0003779">
    <property type="term" value="F:actin binding"/>
    <property type="evidence" value="ECO:0007669"/>
    <property type="project" value="InterPro"/>
</dbReference>
<keyword evidence="2" id="KW-0963">Cytoplasm</keyword>
<evidence type="ECO:0000313" key="8">
    <source>
        <dbReference type="EnsemblMetazoa" id="G31340.1:cds"/>
    </source>
</evidence>
<protein>
    <recommendedName>
        <fullName evidence="7">ADF-H domain-containing protein</fullName>
    </recommendedName>
</protein>
<feature type="compositionally biased region" description="Polar residues" evidence="6">
    <location>
        <begin position="690"/>
        <end position="701"/>
    </location>
</feature>
<feature type="compositionally biased region" description="Polar residues" evidence="6">
    <location>
        <begin position="1403"/>
        <end position="1415"/>
    </location>
</feature>
<feature type="coiled-coil region" evidence="5">
    <location>
        <begin position="872"/>
        <end position="929"/>
    </location>
</feature>
<keyword evidence="4" id="KW-0206">Cytoskeleton</keyword>
<feature type="region of interest" description="Disordered" evidence="6">
    <location>
        <begin position="1212"/>
        <end position="1232"/>
    </location>
</feature>
<dbReference type="EnsemblMetazoa" id="G31340.1">
    <property type="protein sequence ID" value="G31340.1:cds"/>
    <property type="gene ID" value="G31340"/>
</dbReference>
<feature type="coiled-coil region" evidence="5">
    <location>
        <begin position="29"/>
        <end position="60"/>
    </location>
</feature>
<feature type="compositionally biased region" description="Polar residues" evidence="6">
    <location>
        <begin position="1212"/>
        <end position="1228"/>
    </location>
</feature>
<feature type="region of interest" description="Disordered" evidence="6">
    <location>
        <begin position="405"/>
        <end position="435"/>
    </location>
</feature>
<feature type="compositionally biased region" description="Basic and acidic residues" evidence="6">
    <location>
        <begin position="161"/>
        <end position="184"/>
    </location>
</feature>
<dbReference type="PANTHER" id="PTHR44981:SF2">
    <property type="entry name" value="PERICENTRIN-LIKE PROTEIN, ISOFORM F"/>
    <property type="match status" value="1"/>
</dbReference>
<evidence type="ECO:0000256" key="3">
    <source>
        <dbReference type="ARBA" id="ARBA00023054"/>
    </source>
</evidence>
<feature type="compositionally biased region" description="Basic and acidic residues" evidence="6">
    <location>
        <begin position="641"/>
        <end position="657"/>
    </location>
</feature>
<dbReference type="PROSITE" id="PS51263">
    <property type="entry name" value="ADF_H"/>
    <property type="match status" value="1"/>
</dbReference>
<feature type="compositionally biased region" description="Basic and acidic residues" evidence="6">
    <location>
        <begin position="703"/>
        <end position="723"/>
    </location>
</feature>
<dbReference type="InterPro" id="IPR028745">
    <property type="entry name" value="AKAP9/Pericentrin"/>
</dbReference>
<sequence>MFKIDSMRLVGLDEENGLLLSWKPDGFLIETSKNKLEGLKEEYESQLNSLQEELGRQGQGEISEQTIRDMFQQEMESFKESLDSEHQQQLQKIIQGVGETISQTQRQQHTQYQEELNLQLQAMRLTLEQIYQGQVEVTTSEQEQGHLADLDRLRETLSAKHAEEMSRLESEWSSRMSELEREHEDELNDSLLEDSLSSETTQSSLLHKLNKKLSEEHKQLLKKISDGLDRHEPRLRTPRKHRHTQGQQTESEDGETDSIRSLPVTGNEFLHLDEREKVLHNAQDVQQSLETQREEISLLRSRMLAEYEQLLTARAEIMSSQTQEVEKLQREMEELQQSYEDQIKTFQTKVEEQSEEAMQTRLKEEHDREVQDIRDQYQSQISELSSQLEAATQEVMSLKQEVTSIQDQDVTSRQEQEVTSASDVSVEHSVSSASNMDLRSKMEELEKLLAEKSNEVDELYKKLELESQLNIELREKMTLTENRVSETEEQLSGKQTLIEDMKNKLQETENRLKTLEGERKEMEKKREDSSESEENDEDTAEDTSEELNDRLMKLQQELDASQEQERVLEEQYDELQHQHREQIEALRQDLEHEHRAEVMEVQSEFKVQLKIELKRQAADLAYDYGEKIKKMEEDHEQEVEEIQRKMENSVKQLEKLQQDAVDGAIGIPESPTKNYPESSDLLADDEPDSLSKSTETASTVIDASRHDRLLKKSSEDSGDKTDSELEEMDSETHDEGGKPVSMEEFTRGDPIKESDDFEDVSESSSTETSETSQTSQSVAAVSQLMGKINIAKQETFMKLKQEYEAKIDKLTEDLEQAMVLNDDREKCIDEITERYEEKINEMRVHYEMRIKSLEESDIDVEEIKEKVKLEFVKNYEAELARVHIEYEEKMDLVKQEMAENFDSEKQEMEKRRKSELEAAEEKYDTLMDRIRGGEAPEVADLVRDRIDTELEMAKSLMQQEFEETIESEQARFADLQEEFERNLLEEKEKEMEELHTQHEAEIAKNRENLTEEFQAKLEAMEDKYSKEIEKLQDSVESGMQQTLATEYEIQEYQDKIRDLETELERLVRDSESGDEKSSKRSVDESGVMVSASSEFDTDGETKDSGKGTSKVEDQTETKLETEECENAVNMATQDLRDSGGEMMSRDESQKEELVRRDSTADLDNSIKNLKGSHAAAIAEIEEEYNAKLAGLRADLERDYQAKLDKLKQELSSTTSSLNEANEGQGQTARTDDLDIAHIEELRDLEVRLTEKHSQDLCDLENRYKVRIQEIQDHHQEEMNNLKKVLEYLQQTPDDESSKSQDPGAMSSPGPKRSTPVRDMEDSSNHGDQETPPQEVSVDLIKFESSIEEGGTPLRPPTEKPPAIPRDAGTDLLSDEVEESGEQTQAPSTDAPPGEGTPGKPDSGRSTPSDLLQTMSADLLTQGLQMGKSLGSSTEFSTSEAPTETVSLATELRDKEDKICELEKEIESLQSKFAEIVERRERENEESRNLEVMLKSDLERVHSERESIQSTNEHLLQLLSDAVKTYLNVEDTINRKLSNIVTGGQPGEQPSPLLHRRSPPPGKPRSPPGSHPRSPPTGQRPMPPEPSSPGGAEGGDVPPHETSLLSNLTDEGLDLSQRTITESIFQGPDLDTEGEELLTDASNRLQGSVSRLLDMIEDTTHQLYDSKRTQHDLVTSVSSGQQESLSVSTRCEELEERLREEVEAKEYLAMELHKAEGLIEGYSTERDQREQQVRDLEEKTEALVLELETTKNKLLDLETSHHEATSLRSEMQRQRELLNDNVGDQAQGFHNNRPNYLVPLVPIGVAVGCYLIREWLL</sequence>
<dbReference type="GO" id="GO:0007165">
    <property type="term" value="P:signal transduction"/>
    <property type="evidence" value="ECO:0007669"/>
    <property type="project" value="InterPro"/>
</dbReference>
<feature type="compositionally biased region" description="Basic and acidic residues" evidence="6">
    <location>
        <begin position="1066"/>
        <end position="1083"/>
    </location>
</feature>
<dbReference type="Proteomes" id="UP000005408">
    <property type="component" value="Unassembled WGS sequence"/>
</dbReference>
<feature type="coiled-coil region" evidence="5">
    <location>
        <begin position="1690"/>
        <end position="1752"/>
    </location>
</feature>
<evidence type="ECO:0000259" key="7">
    <source>
        <dbReference type="PROSITE" id="PS51263"/>
    </source>
</evidence>
<feature type="region of interest" description="Disordered" evidence="6">
    <location>
        <begin position="1066"/>
        <end position="1157"/>
    </location>
</feature>
<feature type="coiled-coil region" evidence="5">
    <location>
        <begin position="1451"/>
        <end position="1485"/>
    </location>
</feature>
<feature type="region of interest" description="Disordered" evidence="6">
    <location>
        <begin position="500"/>
        <end position="550"/>
    </location>
</feature>
<feature type="region of interest" description="Disordered" evidence="6">
    <location>
        <begin position="1537"/>
        <end position="1604"/>
    </location>
</feature>
<proteinExistence type="predicted"/>
<feature type="coiled-coil region" evidence="5">
    <location>
        <begin position="793"/>
        <end position="820"/>
    </location>
</feature>
<reference evidence="8" key="1">
    <citation type="submission" date="2022-08" db="UniProtKB">
        <authorList>
            <consortium name="EnsemblMetazoa"/>
        </authorList>
    </citation>
    <scope>IDENTIFICATION</scope>
    <source>
        <strain evidence="8">05x7-T-G4-1.051#20</strain>
    </source>
</reference>
<evidence type="ECO:0000256" key="2">
    <source>
        <dbReference type="ARBA" id="ARBA00022490"/>
    </source>
</evidence>
<organism evidence="8 9">
    <name type="scientific">Magallana gigas</name>
    <name type="common">Pacific oyster</name>
    <name type="synonym">Crassostrea gigas</name>
    <dbReference type="NCBI Taxonomy" id="29159"/>
    <lineage>
        <taxon>Eukaryota</taxon>
        <taxon>Metazoa</taxon>
        <taxon>Spiralia</taxon>
        <taxon>Lophotrochozoa</taxon>
        <taxon>Mollusca</taxon>
        <taxon>Bivalvia</taxon>
        <taxon>Autobranchia</taxon>
        <taxon>Pteriomorphia</taxon>
        <taxon>Ostreida</taxon>
        <taxon>Ostreoidea</taxon>
        <taxon>Ostreidae</taxon>
        <taxon>Magallana</taxon>
    </lineage>
</organism>
<dbReference type="GO" id="GO:0060090">
    <property type="term" value="F:molecular adaptor activity"/>
    <property type="evidence" value="ECO:0007669"/>
    <property type="project" value="InterPro"/>
</dbReference>
<feature type="compositionally biased region" description="Pro residues" evidence="6">
    <location>
        <begin position="1558"/>
        <end position="1574"/>
    </location>
</feature>
<evidence type="ECO:0000256" key="6">
    <source>
        <dbReference type="SAM" id="MobiDB-lite"/>
    </source>
</evidence>
<evidence type="ECO:0000313" key="9">
    <source>
        <dbReference type="Proteomes" id="UP000005408"/>
    </source>
</evidence>
<feature type="compositionally biased region" description="Basic and acidic residues" evidence="6">
    <location>
        <begin position="1134"/>
        <end position="1157"/>
    </location>
</feature>
<evidence type="ECO:0000256" key="1">
    <source>
        <dbReference type="ARBA" id="ARBA00004300"/>
    </source>
</evidence>
<comment type="subcellular location">
    <subcellularLocation>
        <location evidence="1">Cytoplasm</location>
        <location evidence="1">Cytoskeleton</location>
        <location evidence="1">Microtubule organizing center</location>
        <location evidence="1">Centrosome</location>
    </subcellularLocation>
</comment>
<feature type="region of interest" description="Disordered" evidence="6">
    <location>
        <begin position="1291"/>
        <end position="1419"/>
    </location>
</feature>
<evidence type="ECO:0000256" key="4">
    <source>
        <dbReference type="ARBA" id="ARBA00023212"/>
    </source>
</evidence>
<feature type="compositionally biased region" description="Basic and acidic residues" evidence="6">
    <location>
        <begin position="223"/>
        <end position="235"/>
    </location>
</feature>
<feature type="compositionally biased region" description="Polar residues" evidence="6">
    <location>
        <begin position="417"/>
        <end position="435"/>
    </location>
</feature>